<proteinExistence type="predicted"/>
<dbReference type="Proteomes" id="UP001201980">
    <property type="component" value="Unassembled WGS sequence"/>
</dbReference>
<reference evidence="1" key="1">
    <citation type="submission" date="2022-07" db="EMBL/GenBank/DDBJ databases">
        <title>Draft genome sequence of Zalerion maritima ATCC 34329, a (micro)plastics degrading marine fungus.</title>
        <authorList>
            <person name="Paco A."/>
            <person name="Goncalves M.F.M."/>
            <person name="Rocha-Santos T.A.P."/>
            <person name="Alves A."/>
        </authorList>
    </citation>
    <scope>NUCLEOTIDE SEQUENCE</scope>
    <source>
        <strain evidence="1">ATCC 34329</strain>
    </source>
</reference>
<comment type="caution">
    <text evidence="1">The sequence shown here is derived from an EMBL/GenBank/DDBJ whole genome shotgun (WGS) entry which is preliminary data.</text>
</comment>
<dbReference type="EMBL" id="JAKWBI020000309">
    <property type="protein sequence ID" value="KAJ2896836.1"/>
    <property type="molecule type" value="Genomic_DNA"/>
</dbReference>
<keyword evidence="2" id="KW-1185">Reference proteome</keyword>
<name>A0AAD5WQF9_9PEZI</name>
<sequence length="128" mass="14214">MPGELTDRGRETSLAFGKWLRRLYIDRIVADEMFRGYGVSRELRMLGAGQLVGDIVLKMVDQVEWNRRHDILRDPTMQSSAPPKLSLLGCHDRTMGVVLASLGCLNGRPSPATSSLSCFARDGRLPQA</sequence>
<dbReference type="InterPro" id="IPR029033">
    <property type="entry name" value="His_PPase_superfam"/>
</dbReference>
<organism evidence="1 2">
    <name type="scientific">Zalerion maritima</name>
    <dbReference type="NCBI Taxonomy" id="339359"/>
    <lineage>
        <taxon>Eukaryota</taxon>
        <taxon>Fungi</taxon>
        <taxon>Dikarya</taxon>
        <taxon>Ascomycota</taxon>
        <taxon>Pezizomycotina</taxon>
        <taxon>Sordariomycetes</taxon>
        <taxon>Lulworthiomycetidae</taxon>
        <taxon>Lulworthiales</taxon>
        <taxon>Lulworthiaceae</taxon>
        <taxon>Zalerion</taxon>
    </lineage>
</organism>
<evidence type="ECO:0000313" key="2">
    <source>
        <dbReference type="Proteomes" id="UP001201980"/>
    </source>
</evidence>
<dbReference type="AlphaFoldDB" id="A0AAD5WQF9"/>
<gene>
    <name evidence="1" type="ORF">MKZ38_005135</name>
</gene>
<dbReference type="SUPFAM" id="SSF53254">
    <property type="entry name" value="Phosphoglycerate mutase-like"/>
    <property type="match status" value="1"/>
</dbReference>
<dbReference type="Gene3D" id="3.40.50.1240">
    <property type="entry name" value="Phosphoglycerate mutase-like"/>
    <property type="match status" value="1"/>
</dbReference>
<protein>
    <submittedName>
        <fullName evidence="1">Acid phosphatase</fullName>
    </submittedName>
</protein>
<evidence type="ECO:0000313" key="1">
    <source>
        <dbReference type="EMBL" id="KAJ2896836.1"/>
    </source>
</evidence>
<accession>A0AAD5WQF9</accession>